<gene>
    <name evidence="1" type="primary">ycf80</name>
</gene>
<keyword evidence="1" id="KW-0150">Chloroplast</keyword>
<geneLocation type="chloroplast" evidence="1"/>
<reference evidence="1" key="1">
    <citation type="journal article" date="2017" name="J. Phycol.">
        <title>Analysis of chloroplast genomes and a supermatrix inform reclassification of the Rhodomelaceae (Rhodophyta).</title>
        <authorList>
            <person name="Diaz-Tapia P."/>
            <person name="Maggs C.A."/>
            <person name="West J.A."/>
            <person name="Verbruggen H."/>
        </authorList>
    </citation>
    <scope>NUCLEOTIDE SEQUENCE</scope>
    <source>
        <strain evidence="1">PD1151</strain>
    </source>
</reference>
<accession>A0A1Z1MMB0</accession>
<dbReference type="GeneID" id="33360242"/>
<keyword evidence="1" id="KW-0934">Plastid</keyword>
<protein>
    <submittedName>
        <fullName evidence="1">Uncharacterized protein</fullName>
    </submittedName>
</protein>
<dbReference type="AlphaFoldDB" id="A0A1Z1MMB0"/>
<dbReference type="EMBL" id="MF101445">
    <property type="protein sequence ID" value="ARW67002.1"/>
    <property type="molecule type" value="Genomic_DNA"/>
</dbReference>
<sequence length="478" mass="57400">MILFNFIFLDKFFDNYYKNNYHYIFKLSQTQEKYRGIFNLANYRYNYSTMMIVSSKNNTSNNALQLQEHNNLITRNFLQKFINDYLQETIFISKLNNLSEVYINKLKSNGLSVYNGNDYKNFLLKFSKALLHGNIQVNINNIDSNNSFIYKSNNYIKYRWFKLFSLKKFLFCFNNNFISNKLKIYNKNINYKSLPLFALINNSNQIIMSESADKFYLNSIIYKLKNKLFYILNIKSLNNQKNYTGLLFIDPEDAIEYEEYIQAKYIQSTRTSHIHSVTSNINLYLKLLSSSNNNSDFRLMPDLKEISDLVHKYQYNKNILFDANQKYGHKYFQGQPIYLIQPTLVLNKNNNQKKELKYIYPLKKGIMKNNYHLIFLNYKTAINAWEKFRQEYSYYNLPLQPSLLVSNLELFLTQSYFNNNTDYTIFVPSYNTYKFIKKSIKLNKKNNIKKIIINQSLYLKTIVYRLFWSLTTRQPINW</sequence>
<evidence type="ECO:0000313" key="1">
    <source>
        <dbReference type="EMBL" id="ARW67002.1"/>
    </source>
</evidence>
<dbReference type="RefSeq" id="YP_009397816.1">
    <property type="nucleotide sequence ID" value="NC_035289.1"/>
</dbReference>
<proteinExistence type="predicted"/>
<name>A0A1Z1MMB0_9FLOR</name>
<organism evidence="1">
    <name type="scientific">Sonderella linearis</name>
    <dbReference type="NCBI Taxonomy" id="110477"/>
    <lineage>
        <taxon>Eukaryota</taxon>
        <taxon>Rhodophyta</taxon>
        <taxon>Florideophyceae</taxon>
        <taxon>Rhodymeniophycidae</taxon>
        <taxon>Ceramiales</taxon>
        <taxon>Rhodomelaceae</taxon>
        <taxon>Sonderella</taxon>
    </lineage>
</organism>